<keyword evidence="9" id="KW-0614">Plasmid</keyword>
<dbReference type="Gene3D" id="3.30.450.20">
    <property type="entry name" value="PAS domain"/>
    <property type="match status" value="2"/>
</dbReference>
<dbReference type="SMART" id="SM00387">
    <property type="entry name" value="HATPase_c"/>
    <property type="match status" value="1"/>
</dbReference>
<dbReference type="InterPro" id="IPR005467">
    <property type="entry name" value="His_kinase_dom"/>
</dbReference>
<dbReference type="Pfam" id="PF08447">
    <property type="entry name" value="PAS_3"/>
    <property type="match status" value="2"/>
</dbReference>
<gene>
    <name evidence="9" type="primary">cph1</name>
    <name evidence="9" type="ORF">BSF38_10066</name>
</gene>
<dbReference type="SMART" id="SM00388">
    <property type="entry name" value="HisKA"/>
    <property type="match status" value="1"/>
</dbReference>
<dbReference type="InterPro" id="IPR036097">
    <property type="entry name" value="HisK_dim/P_sf"/>
</dbReference>
<dbReference type="CDD" id="cd00130">
    <property type="entry name" value="PAS"/>
    <property type="match status" value="2"/>
</dbReference>
<keyword evidence="3" id="KW-0597">Phosphoprotein</keyword>
<comment type="catalytic activity">
    <reaction evidence="1">
        <text>ATP + protein L-histidine = ADP + protein N-phospho-L-histidine.</text>
        <dbReference type="EC" id="2.7.13.3"/>
    </reaction>
</comment>
<dbReference type="InterPro" id="IPR003661">
    <property type="entry name" value="HisK_dim/P_dom"/>
</dbReference>
<evidence type="ECO:0000256" key="4">
    <source>
        <dbReference type="ARBA" id="ARBA00022679"/>
    </source>
</evidence>
<dbReference type="InterPro" id="IPR000014">
    <property type="entry name" value="PAS"/>
</dbReference>
<proteinExistence type="predicted"/>
<evidence type="ECO:0000259" key="6">
    <source>
        <dbReference type="PROSITE" id="PS50109"/>
    </source>
</evidence>
<dbReference type="SUPFAM" id="SSF47384">
    <property type="entry name" value="Homodimeric domain of signal transducing histidine kinase"/>
    <property type="match status" value="1"/>
</dbReference>
<dbReference type="Gene3D" id="1.10.287.130">
    <property type="match status" value="1"/>
</dbReference>
<accession>A0A1U7CZH9</accession>
<dbReference type="Proteomes" id="UP000186309">
    <property type="component" value="Plasmid PALBO1"/>
</dbReference>
<dbReference type="PROSITE" id="PS50112">
    <property type="entry name" value="PAS"/>
    <property type="match status" value="2"/>
</dbReference>
<name>A0A1U7CZH9_9BACT</name>
<keyword evidence="4 9" id="KW-0808">Transferase</keyword>
<feature type="domain" description="PAC" evidence="8">
    <location>
        <begin position="109"/>
        <end position="161"/>
    </location>
</feature>
<evidence type="ECO:0000256" key="5">
    <source>
        <dbReference type="ARBA" id="ARBA00022777"/>
    </source>
</evidence>
<dbReference type="Pfam" id="PF02518">
    <property type="entry name" value="HATPase_c"/>
    <property type="match status" value="1"/>
</dbReference>
<evidence type="ECO:0000313" key="9">
    <source>
        <dbReference type="EMBL" id="APW64279.1"/>
    </source>
</evidence>
<dbReference type="SMART" id="SM00091">
    <property type="entry name" value="PAS"/>
    <property type="match status" value="2"/>
</dbReference>
<dbReference type="PRINTS" id="PR00344">
    <property type="entry name" value="BCTRLSENSOR"/>
</dbReference>
<dbReference type="Pfam" id="PF00512">
    <property type="entry name" value="HisKA"/>
    <property type="match status" value="1"/>
</dbReference>
<feature type="domain" description="PAS" evidence="7">
    <location>
        <begin position="162"/>
        <end position="232"/>
    </location>
</feature>
<dbReference type="GO" id="GO:0000155">
    <property type="term" value="F:phosphorelay sensor kinase activity"/>
    <property type="evidence" value="ECO:0007669"/>
    <property type="project" value="InterPro"/>
</dbReference>
<dbReference type="InterPro" id="IPR036890">
    <property type="entry name" value="HATPase_C_sf"/>
</dbReference>
<dbReference type="InterPro" id="IPR000700">
    <property type="entry name" value="PAS-assoc_C"/>
</dbReference>
<evidence type="ECO:0000313" key="10">
    <source>
        <dbReference type="Proteomes" id="UP000186309"/>
    </source>
</evidence>
<dbReference type="FunFam" id="3.30.565.10:FF:000006">
    <property type="entry name" value="Sensor histidine kinase WalK"/>
    <property type="match status" value="1"/>
</dbReference>
<dbReference type="PROSITE" id="PS50113">
    <property type="entry name" value="PAC"/>
    <property type="match status" value="2"/>
</dbReference>
<feature type="domain" description="Histidine kinase" evidence="6">
    <location>
        <begin position="310"/>
        <end position="531"/>
    </location>
</feature>
<dbReference type="KEGG" id="pbor:BSF38_10066"/>
<dbReference type="InterPro" id="IPR004358">
    <property type="entry name" value="Sig_transdc_His_kin-like_C"/>
</dbReference>
<dbReference type="Gene3D" id="3.30.565.10">
    <property type="entry name" value="Histidine kinase-like ATPase, C-terminal domain"/>
    <property type="match status" value="1"/>
</dbReference>
<dbReference type="SUPFAM" id="SSF55874">
    <property type="entry name" value="ATPase domain of HSP90 chaperone/DNA topoisomerase II/histidine kinase"/>
    <property type="match status" value="1"/>
</dbReference>
<dbReference type="NCBIfam" id="TIGR00229">
    <property type="entry name" value="sensory_box"/>
    <property type="match status" value="2"/>
</dbReference>
<dbReference type="AlphaFoldDB" id="A0A1U7CZH9"/>
<dbReference type="PROSITE" id="PS50109">
    <property type="entry name" value="HIS_KIN"/>
    <property type="match status" value="1"/>
</dbReference>
<dbReference type="EMBL" id="CP019083">
    <property type="protein sequence ID" value="APW64279.1"/>
    <property type="molecule type" value="Genomic_DNA"/>
</dbReference>
<dbReference type="InterPro" id="IPR001610">
    <property type="entry name" value="PAC"/>
</dbReference>
<dbReference type="CDD" id="cd00082">
    <property type="entry name" value="HisKA"/>
    <property type="match status" value="1"/>
</dbReference>
<dbReference type="InterPro" id="IPR013655">
    <property type="entry name" value="PAS_fold_3"/>
</dbReference>
<dbReference type="PANTHER" id="PTHR43304">
    <property type="entry name" value="PHYTOCHROME-LIKE PROTEIN CPH1"/>
    <property type="match status" value="1"/>
</dbReference>
<dbReference type="SUPFAM" id="SSF55785">
    <property type="entry name" value="PYP-like sensor domain (PAS domain)"/>
    <property type="match status" value="2"/>
</dbReference>
<evidence type="ECO:0000256" key="3">
    <source>
        <dbReference type="ARBA" id="ARBA00022553"/>
    </source>
</evidence>
<protein>
    <recommendedName>
        <fullName evidence="2">histidine kinase</fullName>
        <ecNumber evidence="2">2.7.13.3</ecNumber>
    </recommendedName>
</protein>
<keyword evidence="5" id="KW-0418">Kinase</keyword>
<dbReference type="PANTHER" id="PTHR43304:SF1">
    <property type="entry name" value="PAC DOMAIN-CONTAINING PROTEIN"/>
    <property type="match status" value="1"/>
</dbReference>
<evidence type="ECO:0000256" key="1">
    <source>
        <dbReference type="ARBA" id="ARBA00000085"/>
    </source>
</evidence>
<feature type="domain" description="PAS" evidence="7">
    <location>
        <begin position="45"/>
        <end position="106"/>
    </location>
</feature>
<evidence type="ECO:0000256" key="2">
    <source>
        <dbReference type="ARBA" id="ARBA00012438"/>
    </source>
</evidence>
<evidence type="ECO:0000259" key="8">
    <source>
        <dbReference type="PROSITE" id="PS50113"/>
    </source>
</evidence>
<evidence type="ECO:0000259" key="7">
    <source>
        <dbReference type="PROSITE" id="PS50112"/>
    </source>
</evidence>
<dbReference type="InterPro" id="IPR052162">
    <property type="entry name" value="Sensor_kinase/Photoreceptor"/>
</dbReference>
<dbReference type="SMART" id="SM00086">
    <property type="entry name" value="PAC"/>
    <property type="match status" value="2"/>
</dbReference>
<feature type="domain" description="PAC" evidence="8">
    <location>
        <begin position="235"/>
        <end position="288"/>
    </location>
</feature>
<reference evidence="9 10" key="1">
    <citation type="submission" date="2016-12" db="EMBL/GenBank/DDBJ databases">
        <title>Comparative genomics of four Isosphaeraceae planctomycetes: a common pool of plasmids and glycoside hydrolase genes.</title>
        <authorList>
            <person name="Ivanova A."/>
        </authorList>
    </citation>
    <scope>NUCLEOTIDE SEQUENCE [LARGE SCALE GENOMIC DNA]</scope>
    <source>
        <strain evidence="9 10">PX4</strain>
        <plasmid evidence="10">palbo1</plasmid>
    </source>
</reference>
<geneLocation type="plasmid" evidence="10">
    <name>palbo1</name>
</geneLocation>
<keyword evidence="10" id="KW-1185">Reference proteome</keyword>
<sequence length="552" mass="63281">MARRVNKATAAVIGPRPRAAMDPETGQLMTADLLPDSDARYTFAEAFPQIVWVAQPDGRLIYFNHRWYEYTGISREESLRDGWTGPLHPDDRDRSVKLWRAATKKGKTYEIEYRFRNADGVYRWFLGRALPQRDDQGAVLQWIGTCTDVDDQKRAQEQLAHSERRFRGLAETIPQMVWTTSPQGNVTYLNPRWSEYTGTPPEQSLDWGWVEVIHPQDRESSVQHWTTAVETRQPVEFEHRIRRGSDGSYRWHLVRGLPILDDHDAVTQWIGTCTDIDDQKRQAELLERLVWEQTSELRRSNFDLEQFASVASHDLQEPLRKIQAFSDRLQVKCAPALGEQGKEYLERIVNAVARMRTLINDLLAFSRITLKGQPFARVDLQAVAREVVSDLEILIQQSAGRVEVGPMPTIQADPLQMRQLFQNLIGNALKFHRPDAPPVVRVSAFEVFGEDKKNPIAFELRFADDGIGFEEIYLERIFQVFQRLHGRSEYDGTGMGLAICRKIVERHSGRITATSEPGKGSTFSITLPVHPVNQEFSLHDTRTQADHDPDGR</sequence>
<organism evidence="9 10">
    <name type="scientific">Paludisphaera borealis</name>
    <dbReference type="NCBI Taxonomy" id="1387353"/>
    <lineage>
        <taxon>Bacteria</taxon>
        <taxon>Pseudomonadati</taxon>
        <taxon>Planctomycetota</taxon>
        <taxon>Planctomycetia</taxon>
        <taxon>Isosphaerales</taxon>
        <taxon>Isosphaeraceae</taxon>
        <taxon>Paludisphaera</taxon>
    </lineage>
</organism>
<dbReference type="InterPro" id="IPR003594">
    <property type="entry name" value="HATPase_dom"/>
</dbReference>
<dbReference type="EC" id="2.7.13.3" evidence="2"/>
<dbReference type="InterPro" id="IPR035965">
    <property type="entry name" value="PAS-like_dom_sf"/>
</dbReference>
<dbReference type="FunFam" id="3.30.450.20:FF:000099">
    <property type="entry name" value="Sensory box sensor histidine kinase"/>
    <property type="match status" value="2"/>
</dbReference>